<keyword evidence="1" id="KW-0175">Coiled coil</keyword>
<accession>A0A9X8EKL9</accession>
<proteinExistence type="predicted"/>
<evidence type="ECO:0000313" key="2">
    <source>
        <dbReference type="EMBL" id="ROQ49085.1"/>
    </source>
</evidence>
<dbReference type="Proteomes" id="UP000269115">
    <property type="component" value="Unassembled WGS sequence"/>
</dbReference>
<dbReference type="AlphaFoldDB" id="A0A9X8EKL9"/>
<reference evidence="2 3" key="1">
    <citation type="submission" date="2018-11" db="EMBL/GenBank/DDBJ databases">
        <title>Genomic analyses of the natural microbiome of Caenorhabditis elegans.</title>
        <authorList>
            <person name="Samuel B."/>
        </authorList>
    </citation>
    <scope>NUCLEOTIDE SEQUENCE [LARGE SCALE GENOMIC DNA]</scope>
    <source>
        <strain evidence="2 3">BIGb0473</strain>
    </source>
</reference>
<protein>
    <submittedName>
        <fullName evidence="2">Uncharacterized protein</fullName>
    </submittedName>
</protein>
<dbReference type="EMBL" id="RJUR01000014">
    <property type="protein sequence ID" value="ROQ49085.1"/>
    <property type="molecule type" value="Genomic_DNA"/>
</dbReference>
<name>A0A9X8EKL9_PSEPU</name>
<gene>
    <name evidence="2" type="ORF">EDF85_3393</name>
</gene>
<feature type="coiled-coil region" evidence="1">
    <location>
        <begin position="34"/>
        <end position="61"/>
    </location>
</feature>
<evidence type="ECO:0000256" key="1">
    <source>
        <dbReference type="SAM" id="Coils"/>
    </source>
</evidence>
<organism evidence="2 3">
    <name type="scientific">Pseudomonas putida</name>
    <name type="common">Arthrobacter siderocapsulatus</name>
    <dbReference type="NCBI Taxonomy" id="303"/>
    <lineage>
        <taxon>Bacteria</taxon>
        <taxon>Pseudomonadati</taxon>
        <taxon>Pseudomonadota</taxon>
        <taxon>Gammaproteobacteria</taxon>
        <taxon>Pseudomonadales</taxon>
        <taxon>Pseudomonadaceae</taxon>
        <taxon>Pseudomonas</taxon>
    </lineage>
</organism>
<comment type="caution">
    <text evidence="2">The sequence shown here is derived from an EMBL/GenBank/DDBJ whole genome shotgun (WGS) entry which is preliminary data.</text>
</comment>
<evidence type="ECO:0000313" key="3">
    <source>
        <dbReference type="Proteomes" id="UP000269115"/>
    </source>
</evidence>
<sequence length="96" mass="10648">MTQDLEDIEDFDGFGAPTELEMWKHQVVLMTNEAEYLTRELSKARRNIAKLVAMNEGLTKDLHDLQLKSTGRVLPASCALSGELPPGLQAQPADTH</sequence>